<dbReference type="OrthoDB" id="9805770at2"/>
<dbReference type="InterPro" id="IPR003016">
    <property type="entry name" value="2-oxoA_DH_lipoyl-BS"/>
</dbReference>
<evidence type="ECO:0000256" key="2">
    <source>
        <dbReference type="ARBA" id="ARBA00011484"/>
    </source>
</evidence>
<dbReference type="EMBL" id="WIVE01000038">
    <property type="protein sequence ID" value="MQX37299.1"/>
    <property type="molecule type" value="Genomic_DNA"/>
</dbReference>
<reference evidence="12 13" key="1">
    <citation type="submission" date="2019-10" db="EMBL/GenBank/DDBJ databases">
        <title>Draft whole-genome sequence of the purple nonsulfur photosynthetic bacterium Roseospira navarrensis DSM 15114.</title>
        <authorList>
            <person name="Kyndt J.A."/>
            <person name="Meyer T.E."/>
        </authorList>
    </citation>
    <scope>NUCLEOTIDE SEQUENCE [LARGE SCALE GENOMIC DNA]</scope>
    <source>
        <strain evidence="12 13">DSM 15114</strain>
    </source>
</reference>
<evidence type="ECO:0000313" key="13">
    <source>
        <dbReference type="Proteomes" id="UP000434582"/>
    </source>
</evidence>
<evidence type="ECO:0000256" key="7">
    <source>
        <dbReference type="ARBA" id="ARBA00048370"/>
    </source>
</evidence>
<comment type="catalytic activity">
    <reaction evidence="7 8">
        <text>N(6)-[(R)-dihydrolipoyl]-L-lysyl-[protein] + acetyl-CoA = N(6)-[(R)-S(8)-acetyldihydrolipoyl]-L-lysyl-[protein] + CoA</text>
        <dbReference type="Rhea" id="RHEA:17017"/>
        <dbReference type="Rhea" id="RHEA-COMP:10475"/>
        <dbReference type="Rhea" id="RHEA-COMP:10478"/>
        <dbReference type="ChEBI" id="CHEBI:57287"/>
        <dbReference type="ChEBI" id="CHEBI:57288"/>
        <dbReference type="ChEBI" id="CHEBI:83100"/>
        <dbReference type="ChEBI" id="CHEBI:83111"/>
        <dbReference type="EC" id="2.3.1.12"/>
    </reaction>
</comment>
<dbReference type="GO" id="GO:0006086">
    <property type="term" value="P:pyruvate decarboxylation to acetyl-CoA"/>
    <property type="evidence" value="ECO:0007669"/>
    <property type="project" value="InterPro"/>
</dbReference>
<dbReference type="SUPFAM" id="SSF51230">
    <property type="entry name" value="Single hybrid motif"/>
    <property type="match status" value="1"/>
</dbReference>
<dbReference type="FunFam" id="2.40.50.100:FF:000010">
    <property type="entry name" value="Acetyltransferase component of pyruvate dehydrogenase complex"/>
    <property type="match status" value="1"/>
</dbReference>
<evidence type="ECO:0000256" key="3">
    <source>
        <dbReference type="ARBA" id="ARBA00022679"/>
    </source>
</evidence>
<comment type="similarity">
    <text evidence="1 8">Belongs to the 2-oxoacid dehydrogenase family.</text>
</comment>
<dbReference type="Pfam" id="PF00364">
    <property type="entry name" value="Biotin_lipoyl"/>
    <property type="match status" value="1"/>
</dbReference>
<dbReference type="PROSITE" id="PS00189">
    <property type="entry name" value="LIPOYL"/>
    <property type="match status" value="1"/>
</dbReference>
<comment type="function">
    <text evidence="6">The pyruvate dehydrogenase complex catalyzes the overall conversion of pyruvate to acetyl-CoA and CO(2). It contains multiple copies of three enzymatic components: pyruvate dehydrogenase (E1), dihydrolipoamide acetyltransferase (E2) and lipoamide dehydrogenase (E3).</text>
</comment>
<name>A0A7X2D3E4_9PROT</name>
<comment type="caution">
    <text evidence="12">The sequence shown here is derived from an EMBL/GenBank/DDBJ whole genome shotgun (WGS) entry which is preliminary data.</text>
</comment>
<evidence type="ECO:0000256" key="4">
    <source>
        <dbReference type="ARBA" id="ARBA00022823"/>
    </source>
</evidence>
<dbReference type="SUPFAM" id="SSF52777">
    <property type="entry name" value="CoA-dependent acyltransferases"/>
    <property type="match status" value="1"/>
</dbReference>
<dbReference type="InterPro" id="IPR006257">
    <property type="entry name" value="LAT1"/>
</dbReference>
<dbReference type="AlphaFoldDB" id="A0A7X2D3E4"/>
<evidence type="ECO:0000313" key="12">
    <source>
        <dbReference type="EMBL" id="MQX37299.1"/>
    </source>
</evidence>
<dbReference type="EC" id="2.3.1.12" evidence="8"/>
<evidence type="ECO:0000256" key="9">
    <source>
        <dbReference type="SAM" id="MobiDB-lite"/>
    </source>
</evidence>
<proteinExistence type="inferred from homology"/>
<dbReference type="InterPro" id="IPR045257">
    <property type="entry name" value="E2/Pdx1"/>
</dbReference>
<dbReference type="PANTHER" id="PTHR23151">
    <property type="entry name" value="DIHYDROLIPOAMIDE ACETYL/SUCCINYL-TRANSFERASE-RELATED"/>
    <property type="match status" value="1"/>
</dbReference>
<evidence type="ECO:0000259" key="11">
    <source>
        <dbReference type="PROSITE" id="PS51826"/>
    </source>
</evidence>
<dbReference type="Gene3D" id="4.10.320.10">
    <property type="entry name" value="E3-binding domain"/>
    <property type="match status" value="1"/>
</dbReference>
<comment type="cofactor">
    <cofactor evidence="8">
        <name>(R)-lipoate</name>
        <dbReference type="ChEBI" id="CHEBI:83088"/>
    </cofactor>
    <text evidence="8">Binds 1 lipoyl cofactor covalently.</text>
</comment>
<dbReference type="PANTHER" id="PTHR23151:SF90">
    <property type="entry name" value="DIHYDROLIPOYLLYSINE-RESIDUE ACETYLTRANSFERASE COMPONENT OF PYRUVATE DEHYDROGENASE COMPLEX, MITOCHONDRIAL-RELATED"/>
    <property type="match status" value="1"/>
</dbReference>
<dbReference type="GO" id="GO:0045254">
    <property type="term" value="C:pyruvate dehydrogenase complex"/>
    <property type="evidence" value="ECO:0007669"/>
    <property type="project" value="UniProtKB-UniRule"/>
</dbReference>
<dbReference type="Gene3D" id="2.40.50.100">
    <property type="match status" value="1"/>
</dbReference>
<keyword evidence="4 8" id="KW-0450">Lipoyl</keyword>
<evidence type="ECO:0000256" key="1">
    <source>
        <dbReference type="ARBA" id="ARBA00007317"/>
    </source>
</evidence>
<evidence type="ECO:0000256" key="6">
    <source>
        <dbReference type="ARBA" id="ARBA00025211"/>
    </source>
</evidence>
<dbReference type="GO" id="GO:0004742">
    <property type="term" value="F:dihydrolipoyllysine-residue acetyltransferase activity"/>
    <property type="evidence" value="ECO:0007669"/>
    <property type="project" value="UniProtKB-UniRule"/>
</dbReference>
<protein>
    <recommendedName>
        <fullName evidence="8">Acetyltransferase component of pyruvate dehydrogenase complex</fullName>
        <ecNumber evidence="8">2.3.1.12</ecNumber>
    </recommendedName>
</protein>
<dbReference type="NCBIfam" id="TIGR01349">
    <property type="entry name" value="PDHac_trf_mito"/>
    <property type="match status" value="1"/>
</dbReference>
<keyword evidence="12" id="KW-0670">Pyruvate</keyword>
<dbReference type="RefSeq" id="WP_153344642.1">
    <property type="nucleotide sequence ID" value="NZ_WIVE01000038.1"/>
</dbReference>
<feature type="domain" description="Lipoyl-binding" evidence="10">
    <location>
        <begin position="2"/>
        <end position="78"/>
    </location>
</feature>
<dbReference type="InterPro" id="IPR011053">
    <property type="entry name" value="Single_hybrid_motif"/>
</dbReference>
<accession>A0A7X2D3E4</accession>
<dbReference type="Pfam" id="PF00198">
    <property type="entry name" value="2-oxoacid_dh"/>
    <property type="match status" value="1"/>
</dbReference>
<feature type="domain" description="Peripheral subunit-binding (PSBD)" evidence="11">
    <location>
        <begin position="149"/>
        <end position="186"/>
    </location>
</feature>
<comment type="subunit">
    <text evidence="2">Forms a 24-polypeptide structural core with octahedral symmetry.</text>
</comment>
<dbReference type="Gene3D" id="3.30.559.10">
    <property type="entry name" value="Chloramphenicol acetyltransferase-like domain"/>
    <property type="match status" value="1"/>
</dbReference>
<feature type="compositionally biased region" description="Pro residues" evidence="9">
    <location>
        <begin position="126"/>
        <end position="140"/>
    </location>
</feature>
<evidence type="ECO:0000259" key="10">
    <source>
        <dbReference type="PROSITE" id="PS50968"/>
    </source>
</evidence>
<keyword evidence="5 8" id="KW-0012">Acyltransferase</keyword>
<dbReference type="InterPro" id="IPR036625">
    <property type="entry name" value="E3-bd_dom_sf"/>
</dbReference>
<keyword evidence="3 8" id="KW-0808">Transferase</keyword>
<evidence type="ECO:0000256" key="8">
    <source>
        <dbReference type="RuleBase" id="RU361137"/>
    </source>
</evidence>
<keyword evidence="13" id="KW-1185">Reference proteome</keyword>
<dbReference type="PROSITE" id="PS51826">
    <property type="entry name" value="PSBD"/>
    <property type="match status" value="1"/>
</dbReference>
<sequence>MPTQILMPALSPTMEEGTLARWMKKEGDVIEAGDVICEIETDKATMDFEAVDEGVLGRILVPDGTDGVKVNQPIGLLLEEGEDQSALDDAEAKAKNDSGGDDAPAPESGGGGEPAPAPAASSGQPAPAPSGPVQPAPPAPRTSDGARVFASPLARRLAAEAGLDLTGVKGSGPHGRIVRADVDKAKAEGPKPQAAPKAAETASAEAAAPAAPQTPAAPAKAVKAQLQPWQQYHEVPNSQMRKVIGRRLVEAKQTVPHFYLTIDCALDPLLDLRRQLNEKAPKEGAGAFKLSVNDLIVKAAAVALRRVPAANAVWTDEAILMLETVDVSVAVATDRGLITPIIRDADTKGLAAIAAETKDLAQRARDGKLKPEEFQGGGFSVSNLGMYGIREFSAIINPPQSCILAVGQGEQRPVVKDGALTIATMMSCTLSVDHRSVDGAVGAEYLAAFKAIVEDPLTLLL</sequence>
<dbReference type="InterPro" id="IPR023213">
    <property type="entry name" value="CAT-like_dom_sf"/>
</dbReference>
<evidence type="ECO:0000256" key="5">
    <source>
        <dbReference type="ARBA" id="ARBA00023315"/>
    </source>
</evidence>
<dbReference type="InterPro" id="IPR001078">
    <property type="entry name" value="2-oxoacid_DH_actylTfrase"/>
</dbReference>
<dbReference type="CDD" id="cd06849">
    <property type="entry name" value="lipoyl_domain"/>
    <property type="match status" value="1"/>
</dbReference>
<dbReference type="PROSITE" id="PS50968">
    <property type="entry name" value="BIOTINYL_LIPOYL"/>
    <property type="match status" value="1"/>
</dbReference>
<organism evidence="12 13">
    <name type="scientific">Roseospira navarrensis</name>
    <dbReference type="NCBI Taxonomy" id="140058"/>
    <lineage>
        <taxon>Bacteria</taxon>
        <taxon>Pseudomonadati</taxon>
        <taxon>Pseudomonadota</taxon>
        <taxon>Alphaproteobacteria</taxon>
        <taxon>Rhodospirillales</taxon>
        <taxon>Rhodospirillaceae</taxon>
        <taxon>Roseospira</taxon>
    </lineage>
</organism>
<dbReference type="InterPro" id="IPR000089">
    <property type="entry name" value="Biotin_lipoyl"/>
</dbReference>
<feature type="compositionally biased region" description="Low complexity" evidence="9">
    <location>
        <begin position="190"/>
        <end position="217"/>
    </location>
</feature>
<gene>
    <name evidence="12" type="ORF">GHC57_12295</name>
</gene>
<feature type="region of interest" description="Disordered" evidence="9">
    <location>
        <begin position="183"/>
        <end position="217"/>
    </location>
</feature>
<dbReference type="Pfam" id="PF02817">
    <property type="entry name" value="E3_binding"/>
    <property type="match status" value="1"/>
</dbReference>
<dbReference type="SUPFAM" id="SSF47005">
    <property type="entry name" value="Peripheral subunit-binding domain of 2-oxo acid dehydrogenase complex"/>
    <property type="match status" value="1"/>
</dbReference>
<dbReference type="InterPro" id="IPR004167">
    <property type="entry name" value="PSBD"/>
</dbReference>
<dbReference type="Proteomes" id="UP000434582">
    <property type="component" value="Unassembled WGS sequence"/>
</dbReference>
<feature type="region of interest" description="Disordered" evidence="9">
    <location>
        <begin position="84"/>
        <end position="145"/>
    </location>
</feature>
<dbReference type="FunFam" id="3.30.559.10:FF:000003">
    <property type="entry name" value="Acetyltransferase component of pyruvate dehydrogenase complex"/>
    <property type="match status" value="1"/>
</dbReference>